<reference evidence="2" key="1">
    <citation type="journal article" date="2019" name="Int. J. Syst. Evol. Microbiol.">
        <title>The Global Catalogue of Microorganisms (GCM) 10K type strain sequencing project: providing services to taxonomists for standard genome sequencing and annotation.</title>
        <authorList>
            <consortium name="The Broad Institute Genomics Platform"/>
            <consortium name="The Broad Institute Genome Sequencing Center for Infectious Disease"/>
            <person name="Wu L."/>
            <person name="Ma J."/>
        </authorList>
    </citation>
    <scope>NUCLEOTIDE SEQUENCE [LARGE SCALE GENOMIC DNA]</scope>
    <source>
        <strain evidence="2">JCM 17938</strain>
    </source>
</reference>
<name>A0ABP8TY91_9ACTN</name>
<comment type="caution">
    <text evidence="1">The sequence shown here is derived from an EMBL/GenBank/DDBJ whole genome shotgun (WGS) entry which is preliminary data.</text>
</comment>
<evidence type="ECO:0000313" key="2">
    <source>
        <dbReference type="Proteomes" id="UP001500212"/>
    </source>
</evidence>
<organism evidence="1 2">
    <name type="scientific">Actinoallomurus liliacearum</name>
    <dbReference type="NCBI Taxonomy" id="1080073"/>
    <lineage>
        <taxon>Bacteria</taxon>
        <taxon>Bacillati</taxon>
        <taxon>Actinomycetota</taxon>
        <taxon>Actinomycetes</taxon>
        <taxon>Streptosporangiales</taxon>
        <taxon>Thermomonosporaceae</taxon>
        <taxon>Actinoallomurus</taxon>
    </lineage>
</organism>
<evidence type="ECO:0000313" key="1">
    <source>
        <dbReference type="EMBL" id="GAA4618177.1"/>
    </source>
</evidence>
<gene>
    <name evidence="1" type="ORF">GCM10023195_81520</name>
</gene>
<dbReference type="PROSITE" id="PS51257">
    <property type="entry name" value="PROKAR_LIPOPROTEIN"/>
    <property type="match status" value="1"/>
</dbReference>
<protein>
    <submittedName>
        <fullName evidence="1">Uncharacterized protein</fullName>
    </submittedName>
</protein>
<sequence length="63" mass="6535">MIVRAALAAAALAACTGGSPHPSASGPVPITRTPAPHLAGRALAVVDIPQYEEDNIGFLWMRR</sequence>
<proteinExistence type="predicted"/>
<dbReference type="EMBL" id="BAABHJ010000040">
    <property type="protein sequence ID" value="GAA4618177.1"/>
    <property type="molecule type" value="Genomic_DNA"/>
</dbReference>
<keyword evidence="2" id="KW-1185">Reference proteome</keyword>
<dbReference type="Proteomes" id="UP001500212">
    <property type="component" value="Unassembled WGS sequence"/>
</dbReference>
<accession>A0ABP8TY91</accession>
<dbReference type="RefSeq" id="WP_345366382.1">
    <property type="nucleotide sequence ID" value="NZ_BAABHJ010000040.1"/>
</dbReference>